<name>A0A6J7TTR9_9ZZZZ</name>
<dbReference type="InterPro" id="IPR032466">
    <property type="entry name" value="Metal_Hydrolase"/>
</dbReference>
<dbReference type="PANTHER" id="PTHR43114:SF6">
    <property type="entry name" value="ADENINE DEAMINASE"/>
    <property type="match status" value="1"/>
</dbReference>
<dbReference type="PANTHER" id="PTHR43114">
    <property type="entry name" value="ADENINE DEAMINASE"/>
    <property type="match status" value="1"/>
</dbReference>
<evidence type="ECO:0000256" key="3">
    <source>
        <dbReference type="ARBA" id="ARBA00022801"/>
    </source>
</evidence>
<dbReference type="EMBL" id="CAEZYY010000003">
    <property type="protein sequence ID" value="CAB4741594.1"/>
    <property type="molecule type" value="Genomic_DNA"/>
</dbReference>
<proteinExistence type="predicted"/>
<accession>A0A6J7TTR9</accession>
<comment type="cofactor">
    <cofactor evidence="1">
        <name>Zn(2+)</name>
        <dbReference type="ChEBI" id="CHEBI:29105"/>
    </cofactor>
</comment>
<dbReference type="GO" id="GO:0016814">
    <property type="term" value="F:hydrolase activity, acting on carbon-nitrogen (but not peptide) bonds, in cyclic amidines"/>
    <property type="evidence" value="ECO:0007669"/>
    <property type="project" value="UniProtKB-ARBA"/>
</dbReference>
<feature type="domain" description="Adenosine deaminase" evidence="5">
    <location>
        <begin position="13"/>
        <end position="329"/>
    </location>
</feature>
<protein>
    <submittedName>
        <fullName evidence="8">Unannotated protein</fullName>
    </submittedName>
</protein>
<keyword evidence="2" id="KW-0479">Metal-binding</keyword>
<dbReference type="NCBIfam" id="TIGR01430">
    <property type="entry name" value="aden_deam"/>
    <property type="match status" value="1"/>
</dbReference>
<gene>
    <name evidence="6" type="ORF">UFOPK2602_01961</name>
    <name evidence="7" type="ORF">UFOPK2806_00419</name>
    <name evidence="8" type="ORF">UFOPK4306_00514</name>
</gene>
<dbReference type="InterPro" id="IPR006330">
    <property type="entry name" value="Ado/ade_deaminase"/>
</dbReference>
<keyword evidence="3" id="KW-0378">Hydrolase</keyword>
<dbReference type="InterPro" id="IPR001365">
    <property type="entry name" value="A_deaminase_dom"/>
</dbReference>
<keyword evidence="4" id="KW-0862">Zinc</keyword>
<organism evidence="8">
    <name type="scientific">freshwater metagenome</name>
    <dbReference type="NCBI Taxonomy" id="449393"/>
    <lineage>
        <taxon>unclassified sequences</taxon>
        <taxon>metagenomes</taxon>
        <taxon>ecological metagenomes</taxon>
    </lineage>
</organism>
<dbReference type="EMBL" id="CAFBQP010000014">
    <property type="protein sequence ID" value="CAB5056106.1"/>
    <property type="molecule type" value="Genomic_DNA"/>
</dbReference>
<evidence type="ECO:0000256" key="1">
    <source>
        <dbReference type="ARBA" id="ARBA00001947"/>
    </source>
</evidence>
<evidence type="ECO:0000313" key="7">
    <source>
        <dbReference type="EMBL" id="CAB4741594.1"/>
    </source>
</evidence>
<evidence type="ECO:0000313" key="8">
    <source>
        <dbReference type="EMBL" id="CAB5056106.1"/>
    </source>
</evidence>
<dbReference type="Pfam" id="PF00962">
    <property type="entry name" value="A_deaminase"/>
    <property type="match status" value="1"/>
</dbReference>
<sequence length="347" mass="38087">MTLATEEHLRLLPKVELHCHVEGASRASTIADLARRHGVALPADNPADLYRFTGLNQFLAIYDVICSSLRTADDFRRITYEALEDGAAAGVRYREMFFSPGFVIRLGVDVATVWDGMRAGLLDARRDLDIACRLVLDFDKPSGVAHAEAMAEFAGAQDRDLLIGMGADSVERGIDHRAFAAAFESAARLGLHRTIHAGEDGPVDNIAAAVHELGCERIDHGFRLLDDPVLTGEIVDRRIPLTVCPTSNLMIANVIADLAEHPLAEQRRLGVLATVNSDDPGMMQFDIADEYVAVADAFGYSLEEMEQISLDGIEASWAPDEEKRALRARFEREFGELRGRFGLSARV</sequence>
<dbReference type="GO" id="GO:0046872">
    <property type="term" value="F:metal ion binding"/>
    <property type="evidence" value="ECO:0007669"/>
    <property type="project" value="UniProtKB-KW"/>
</dbReference>
<dbReference type="SUPFAM" id="SSF51556">
    <property type="entry name" value="Metallo-dependent hydrolases"/>
    <property type="match status" value="1"/>
</dbReference>
<evidence type="ECO:0000259" key="5">
    <source>
        <dbReference type="Pfam" id="PF00962"/>
    </source>
</evidence>
<evidence type="ECO:0000313" key="6">
    <source>
        <dbReference type="EMBL" id="CAB4724301.1"/>
    </source>
</evidence>
<dbReference type="EMBL" id="CAEZXX010000171">
    <property type="protein sequence ID" value="CAB4724301.1"/>
    <property type="molecule type" value="Genomic_DNA"/>
</dbReference>
<dbReference type="Gene3D" id="3.20.20.140">
    <property type="entry name" value="Metal-dependent hydrolases"/>
    <property type="match status" value="1"/>
</dbReference>
<dbReference type="AlphaFoldDB" id="A0A6J7TTR9"/>
<dbReference type="GO" id="GO:0019239">
    <property type="term" value="F:deaminase activity"/>
    <property type="evidence" value="ECO:0007669"/>
    <property type="project" value="InterPro"/>
</dbReference>
<evidence type="ECO:0000256" key="4">
    <source>
        <dbReference type="ARBA" id="ARBA00022833"/>
    </source>
</evidence>
<evidence type="ECO:0000256" key="2">
    <source>
        <dbReference type="ARBA" id="ARBA00022723"/>
    </source>
</evidence>
<reference evidence="8" key="1">
    <citation type="submission" date="2020-05" db="EMBL/GenBank/DDBJ databases">
        <authorList>
            <person name="Chiriac C."/>
            <person name="Salcher M."/>
            <person name="Ghai R."/>
            <person name="Kavagutti S V."/>
        </authorList>
    </citation>
    <scope>NUCLEOTIDE SEQUENCE</scope>
</reference>